<dbReference type="FunFam" id="3.40.50.1360:FF:000001">
    <property type="entry name" value="Ribose-5-phosphate isomerase A"/>
    <property type="match status" value="1"/>
</dbReference>
<organism evidence="4">
    <name type="scientific">Streptococcus suis</name>
    <dbReference type="NCBI Taxonomy" id="1307"/>
    <lineage>
        <taxon>Bacteria</taxon>
        <taxon>Bacillati</taxon>
        <taxon>Bacillota</taxon>
        <taxon>Bacilli</taxon>
        <taxon>Lactobacillales</taxon>
        <taxon>Streptococcaceae</taxon>
        <taxon>Streptococcus</taxon>
    </lineage>
</organism>
<dbReference type="EC" id="5.3.1.6" evidence="3"/>
<gene>
    <name evidence="3" type="primary">rpiA</name>
    <name evidence="4" type="ORF">A7J08_06535</name>
</gene>
<comment type="function">
    <text evidence="3">Catalyzes the reversible conversion of ribose-5-phosphate to ribulose 5-phosphate.</text>
</comment>
<dbReference type="SUPFAM" id="SSF75445">
    <property type="entry name" value="D-ribose-5-phosphate isomerase (RpiA), lid domain"/>
    <property type="match status" value="1"/>
</dbReference>
<dbReference type="Gene3D" id="3.40.50.1360">
    <property type="match status" value="1"/>
</dbReference>
<dbReference type="Gene3D" id="3.30.70.260">
    <property type="match status" value="1"/>
</dbReference>
<evidence type="ECO:0000256" key="3">
    <source>
        <dbReference type="HAMAP-Rule" id="MF_00170"/>
    </source>
</evidence>
<dbReference type="RefSeq" id="WP_053866981.1">
    <property type="nucleotide sequence ID" value="NZ_CP030010.1"/>
</dbReference>
<dbReference type="UniPathway" id="UPA00115">
    <property type="reaction ID" value="UER00412"/>
</dbReference>
<dbReference type="EMBL" id="CP030010">
    <property type="protein sequence ID" value="ASW49945.2"/>
    <property type="molecule type" value="Genomic_DNA"/>
</dbReference>
<dbReference type="GO" id="GO:0009052">
    <property type="term" value="P:pentose-phosphate shunt, non-oxidative branch"/>
    <property type="evidence" value="ECO:0007669"/>
    <property type="project" value="UniProtKB-UniRule"/>
</dbReference>
<dbReference type="PANTHER" id="PTHR43748">
    <property type="entry name" value="RIBOSE-5-PHOSPHATE ISOMERASE 3, CHLOROPLASTIC-RELATED"/>
    <property type="match status" value="1"/>
</dbReference>
<name>A0A3Q8B5Z2_STRSU</name>
<dbReference type="PANTHER" id="PTHR43748:SF3">
    <property type="entry name" value="RIBOSE-5-PHOSPHATE ISOMERASE 3, CHLOROPLASTIC-RELATED"/>
    <property type="match status" value="1"/>
</dbReference>
<dbReference type="Pfam" id="PF06026">
    <property type="entry name" value="Rib_5-P_isom_A"/>
    <property type="match status" value="1"/>
</dbReference>
<comment type="subunit">
    <text evidence="3">Homodimer.</text>
</comment>
<dbReference type="Proteomes" id="UP000323128">
    <property type="component" value="Chromosome"/>
</dbReference>
<comment type="pathway">
    <text evidence="3">Carbohydrate degradation; pentose phosphate pathway; D-ribose 5-phosphate from D-ribulose 5-phosphate (non-oxidative stage): step 1/1.</text>
</comment>
<dbReference type="InterPro" id="IPR050262">
    <property type="entry name" value="Ribose-5P_isomerase"/>
</dbReference>
<dbReference type="SUPFAM" id="SSF100950">
    <property type="entry name" value="NagB/RpiA/CoA transferase-like"/>
    <property type="match status" value="1"/>
</dbReference>
<evidence type="ECO:0000313" key="4">
    <source>
        <dbReference type="EMBL" id="ASW49945.2"/>
    </source>
</evidence>
<dbReference type="InterPro" id="IPR020672">
    <property type="entry name" value="Ribose5P_isomerase_typA_subgr"/>
</dbReference>
<dbReference type="GO" id="GO:0004751">
    <property type="term" value="F:ribose-5-phosphate isomerase activity"/>
    <property type="evidence" value="ECO:0007669"/>
    <property type="project" value="UniProtKB-UniRule"/>
</dbReference>
<evidence type="ECO:0000256" key="1">
    <source>
        <dbReference type="ARBA" id="ARBA00001713"/>
    </source>
</evidence>
<evidence type="ECO:0000256" key="2">
    <source>
        <dbReference type="ARBA" id="ARBA00023235"/>
    </source>
</evidence>
<dbReference type="AlphaFoldDB" id="A0A3Q8B5Z2"/>
<reference evidence="4" key="1">
    <citation type="journal article" date="2021" name="Front. Microbiol.">
        <title>Comparative Virulence and Genomic Analysis of Streptococcus suis Isolates.</title>
        <authorList>
            <person name="Nicholson T.L."/>
            <person name="Waack U."/>
            <person name="Anderson T.K."/>
            <person name="Bayles D.O."/>
            <person name="Zaia S.R."/>
            <person name="Goertz I."/>
            <person name="Eppinger M."/>
            <person name="Hau S.J."/>
            <person name="Brockmeier S.L."/>
            <person name="Shore S.M."/>
        </authorList>
    </citation>
    <scope>NUCLEOTIDE SEQUENCE</scope>
    <source>
        <strain evidence="4">SRD478</strain>
    </source>
</reference>
<comment type="similarity">
    <text evidence="3">Belongs to the ribose 5-phosphate isomerase family.</text>
</comment>
<sequence length="59" mass="7113">MWPLSNVSFVAFHYRSYGTFTFKRLHSGFTRYRNYRTIFLPILGLFVTYFTDHDGLKII</sequence>
<keyword evidence="2 3" id="KW-0413">Isomerase</keyword>
<proteinExistence type="inferred from homology"/>
<dbReference type="InterPro" id="IPR004788">
    <property type="entry name" value="Ribose5P_isomerase_type_A"/>
</dbReference>
<dbReference type="NCBIfam" id="TIGR00021">
    <property type="entry name" value="rpiA"/>
    <property type="match status" value="1"/>
</dbReference>
<dbReference type="CDD" id="cd01398">
    <property type="entry name" value="RPI_A"/>
    <property type="match status" value="1"/>
</dbReference>
<comment type="catalytic activity">
    <reaction evidence="1 3">
        <text>aldehydo-D-ribose 5-phosphate = D-ribulose 5-phosphate</text>
        <dbReference type="Rhea" id="RHEA:14657"/>
        <dbReference type="ChEBI" id="CHEBI:58121"/>
        <dbReference type="ChEBI" id="CHEBI:58273"/>
        <dbReference type="EC" id="5.3.1.6"/>
    </reaction>
</comment>
<protein>
    <recommendedName>
        <fullName evidence="3">Ribose-5-phosphate isomerase A</fullName>
        <ecNumber evidence="3">5.3.1.6</ecNumber>
    </recommendedName>
    <alternativeName>
        <fullName evidence="3">Phosphoriboisomerase A</fullName>
        <shortName evidence="3">PRI</shortName>
    </alternativeName>
</protein>
<dbReference type="InterPro" id="IPR037171">
    <property type="entry name" value="NagB/RpiA_transferase-like"/>
</dbReference>
<dbReference type="HAMAP" id="MF_00170">
    <property type="entry name" value="Rib_5P_isom_A"/>
    <property type="match status" value="1"/>
</dbReference>
<dbReference type="NCBIfam" id="NF001924">
    <property type="entry name" value="PRK00702.1"/>
    <property type="match status" value="1"/>
</dbReference>
<accession>A0A3Q8B5Z2</accession>